<sequence length="176" mass="18303">MSLSRLASDRPLARAAASFHSAALLLISFPFSPPPMASLILPSTASRRTLSPTSIATPHSTHLYRQLVCCSAKNGQHSIGTPPDSASTVEFHPLCVRNNPTAGCRSTASWSHQLATSPLPFVASVNSRGSAASAAVAAAVLVTTSGLTIQRKSWPLPASPHANSSSSWPLITVTLP</sequence>
<reference evidence="2" key="2">
    <citation type="journal article" date="2008" name="Nucleic Acids Res.">
        <title>The rice annotation project database (RAP-DB): 2008 update.</title>
        <authorList>
            <consortium name="The rice annotation project (RAP)"/>
        </authorList>
    </citation>
    <scope>GENOME REANNOTATION</scope>
    <source>
        <strain evidence="2">cv. Nipponbare</strain>
    </source>
</reference>
<name>A0A0P0VKT0_ORYSJ</name>
<evidence type="ECO:0000313" key="1">
    <source>
        <dbReference type="EMBL" id="BAH91765.1"/>
    </source>
</evidence>
<dbReference type="AlphaFoldDB" id="A0A0P0VKT0"/>
<dbReference type="EMBL" id="AP008208">
    <property type="protein sequence ID" value="BAH91765.1"/>
    <property type="molecule type" value="Genomic_DNA"/>
</dbReference>
<proteinExistence type="predicted"/>
<dbReference type="KEGG" id="dosa:Os02g0578201"/>
<accession>A0A0P0VKT0</accession>
<gene>
    <name evidence="1" type="ordered locus">Os02g0578201</name>
</gene>
<dbReference type="Gramene" id="Os02t0578201-01">
    <property type="protein sequence ID" value="Os02t0578201-01"/>
    <property type="gene ID" value="Os02g0578201"/>
</dbReference>
<dbReference type="Proteomes" id="UP000000763">
    <property type="component" value="Chromosome 2"/>
</dbReference>
<organism evidence="1 2">
    <name type="scientific">Oryza sativa subsp. japonica</name>
    <name type="common">Rice</name>
    <dbReference type="NCBI Taxonomy" id="39947"/>
    <lineage>
        <taxon>Eukaryota</taxon>
        <taxon>Viridiplantae</taxon>
        <taxon>Streptophyta</taxon>
        <taxon>Embryophyta</taxon>
        <taxon>Tracheophyta</taxon>
        <taxon>Spermatophyta</taxon>
        <taxon>Magnoliopsida</taxon>
        <taxon>Liliopsida</taxon>
        <taxon>Poales</taxon>
        <taxon>Poaceae</taxon>
        <taxon>BOP clade</taxon>
        <taxon>Oryzoideae</taxon>
        <taxon>Oryzeae</taxon>
        <taxon>Oryzinae</taxon>
        <taxon>Oryza</taxon>
        <taxon>Oryza sativa</taxon>
    </lineage>
</organism>
<protein>
    <submittedName>
        <fullName evidence="1">Os02g0578201 protein</fullName>
    </submittedName>
</protein>
<reference evidence="1 2" key="1">
    <citation type="journal article" date="2005" name="Nature">
        <title>The map-based sequence of the rice genome.</title>
        <authorList>
            <consortium name="International rice genome sequencing project (IRGSP)"/>
            <person name="Matsumoto T."/>
            <person name="Wu J."/>
            <person name="Kanamori H."/>
            <person name="Katayose Y."/>
            <person name="Fujisawa M."/>
            <person name="Namiki N."/>
            <person name="Mizuno H."/>
            <person name="Yamamoto K."/>
            <person name="Antonio B.A."/>
            <person name="Baba T."/>
            <person name="Sakata K."/>
            <person name="Nagamura Y."/>
            <person name="Aoki H."/>
            <person name="Arikawa K."/>
            <person name="Arita K."/>
            <person name="Bito T."/>
            <person name="Chiden Y."/>
            <person name="Fujitsuka N."/>
            <person name="Fukunaka R."/>
            <person name="Hamada M."/>
            <person name="Harada C."/>
            <person name="Hayashi A."/>
            <person name="Hijishita S."/>
            <person name="Honda M."/>
            <person name="Hosokawa S."/>
            <person name="Ichikawa Y."/>
            <person name="Idonuma A."/>
            <person name="Iijima M."/>
            <person name="Ikeda M."/>
            <person name="Ikeno M."/>
            <person name="Ito K."/>
            <person name="Ito S."/>
            <person name="Ito T."/>
            <person name="Ito Y."/>
            <person name="Ito Y."/>
            <person name="Iwabuchi A."/>
            <person name="Kamiya K."/>
            <person name="Karasawa W."/>
            <person name="Kurita K."/>
            <person name="Katagiri S."/>
            <person name="Kikuta A."/>
            <person name="Kobayashi H."/>
            <person name="Kobayashi N."/>
            <person name="Machita K."/>
            <person name="Maehara T."/>
            <person name="Masukawa M."/>
            <person name="Mizubayashi T."/>
            <person name="Mukai Y."/>
            <person name="Nagasaki H."/>
            <person name="Nagata Y."/>
            <person name="Naito S."/>
            <person name="Nakashima M."/>
            <person name="Nakama Y."/>
            <person name="Nakamichi Y."/>
            <person name="Nakamura M."/>
            <person name="Meguro A."/>
            <person name="Negishi M."/>
            <person name="Ohta I."/>
            <person name="Ohta T."/>
            <person name="Okamoto M."/>
            <person name="Ono N."/>
            <person name="Saji S."/>
            <person name="Sakaguchi M."/>
            <person name="Sakai K."/>
            <person name="Shibata M."/>
            <person name="Shimokawa T."/>
            <person name="Song J."/>
            <person name="Takazaki Y."/>
            <person name="Terasawa K."/>
            <person name="Tsugane M."/>
            <person name="Tsuji K."/>
            <person name="Ueda S."/>
            <person name="Waki K."/>
            <person name="Yamagata H."/>
            <person name="Yamamoto M."/>
            <person name="Yamamoto S."/>
            <person name="Yamane H."/>
            <person name="Yoshiki S."/>
            <person name="Yoshihara R."/>
            <person name="Yukawa K."/>
            <person name="Zhong H."/>
            <person name="Yano M."/>
            <person name="Yuan Q."/>
            <person name="Ouyang S."/>
            <person name="Liu J."/>
            <person name="Jones K.M."/>
            <person name="Gansberger K."/>
            <person name="Moffat K."/>
            <person name="Hill J."/>
            <person name="Bera J."/>
            <person name="Fadrosh D."/>
            <person name="Jin S."/>
            <person name="Johri S."/>
            <person name="Kim M."/>
            <person name="Overton L."/>
            <person name="Reardon M."/>
            <person name="Tsitrin T."/>
            <person name="Vuong H."/>
            <person name="Weaver B."/>
            <person name="Ciecko A."/>
            <person name="Tallon L."/>
            <person name="Jackson J."/>
            <person name="Pai G."/>
            <person name="Aken S.V."/>
            <person name="Utterback T."/>
            <person name="Reidmuller S."/>
            <person name="Feldblyum T."/>
            <person name="Hsiao J."/>
            <person name="Zismann V."/>
            <person name="Iobst S."/>
            <person name="de Vazeille A.R."/>
            <person name="Buell C.R."/>
            <person name="Ying K."/>
            <person name="Li Y."/>
            <person name="Lu T."/>
            <person name="Huang Y."/>
            <person name="Zhao Q."/>
            <person name="Feng Q."/>
            <person name="Zhang L."/>
            <person name="Zhu J."/>
            <person name="Weng Q."/>
            <person name="Mu J."/>
            <person name="Lu Y."/>
            <person name="Fan D."/>
            <person name="Liu Y."/>
            <person name="Guan J."/>
            <person name="Zhang Y."/>
            <person name="Yu S."/>
            <person name="Liu X."/>
            <person name="Zhang Y."/>
            <person name="Hong G."/>
            <person name="Han B."/>
            <person name="Choisne N."/>
            <person name="Demange N."/>
            <person name="Orjeda G."/>
            <person name="Samain S."/>
            <person name="Cattolico L."/>
            <person name="Pelletier E."/>
            <person name="Couloux A."/>
            <person name="Segurens B."/>
            <person name="Wincker P."/>
            <person name="D'Hont A."/>
            <person name="Scarpelli C."/>
            <person name="Weissenbach J."/>
            <person name="Salanoubat M."/>
            <person name="Quetier F."/>
            <person name="Yu Y."/>
            <person name="Kim H.R."/>
            <person name="Rambo T."/>
            <person name="Currie J."/>
            <person name="Collura K."/>
            <person name="Luo M."/>
            <person name="Yang T."/>
            <person name="Ammiraju J.S.S."/>
            <person name="Engler F."/>
            <person name="Soderlund C."/>
            <person name="Wing R.A."/>
            <person name="Palmer L.E."/>
            <person name="de la Bastide M."/>
            <person name="Spiegel L."/>
            <person name="Nascimento L."/>
            <person name="Zutavern T."/>
            <person name="O'Shaughnessy A."/>
            <person name="Dike S."/>
            <person name="Dedhia N."/>
            <person name="Preston R."/>
            <person name="Balija V."/>
            <person name="McCombie W.R."/>
            <person name="Chow T."/>
            <person name="Chen H."/>
            <person name="Chung M."/>
            <person name="Chen C."/>
            <person name="Shaw J."/>
            <person name="Wu H."/>
            <person name="Hsiao K."/>
            <person name="Chao Y."/>
            <person name="Chu M."/>
            <person name="Cheng C."/>
            <person name="Hour A."/>
            <person name="Lee P."/>
            <person name="Lin S."/>
            <person name="Lin Y."/>
            <person name="Liou J."/>
            <person name="Liu S."/>
            <person name="Hsing Y."/>
            <person name="Raghuvanshi S."/>
            <person name="Mohanty A."/>
            <person name="Bharti A.K."/>
            <person name="Gaur A."/>
            <person name="Gupta V."/>
            <person name="Kumar D."/>
            <person name="Ravi V."/>
            <person name="Vij S."/>
            <person name="Kapur A."/>
            <person name="Khurana P."/>
            <person name="Khurana P."/>
            <person name="Khurana J.P."/>
            <person name="Tyagi A.K."/>
            <person name="Gaikwad K."/>
            <person name="Singh A."/>
            <person name="Dalal V."/>
            <person name="Srivastava S."/>
            <person name="Dixit A."/>
            <person name="Pal A.K."/>
            <person name="Ghazi I.A."/>
            <person name="Yadav M."/>
            <person name="Pandit A."/>
            <person name="Bhargava A."/>
            <person name="Sureshbabu K."/>
            <person name="Batra K."/>
            <person name="Sharma T.R."/>
            <person name="Mohapatra T."/>
            <person name="Singh N.K."/>
            <person name="Messing J."/>
            <person name="Nelson A.B."/>
            <person name="Fuks G."/>
            <person name="Kavchok S."/>
            <person name="Keizer G."/>
            <person name="Linton E."/>
            <person name="Llaca V."/>
            <person name="Song R."/>
            <person name="Tanyolac B."/>
            <person name="Young S."/>
            <person name="Ho-Il K."/>
            <person name="Hahn J.H."/>
            <person name="Sangsakoo G."/>
            <person name="Vanavichit A."/>
            <person name="de Mattos Luiz.A.T."/>
            <person name="Zimmer P.D."/>
            <person name="Malone G."/>
            <person name="Dellagostin O."/>
            <person name="de Oliveira A.C."/>
            <person name="Bevan M."/>
            <person name="Bancroft I."/>
            <person name="Minx P."/>
            <person name="Cordum H."/>
            <person name="Wilson R."/>
            <person name="Cheng Z."/>
            <person name="Jin W."/>
            <person name="Jiang J."/>
            <person name="Leong S.A."/>
            <person name="Iwama H."/>
            <person name="Gojobori T."/>
            <person name="Itoh T."/>
            <person name="Niimura Y."/>
            <person name="Fujii Y."/>
            <person name="Habara T."/>
            <person name="Sakai H."/>
            <person name="Sato Y."/>
            <person name="Wilson G."/>
            <person name="Kumar K."/>
            <person name="McCouch S."/>
            <person name="Juretic N."/>
            <person name="Hoen D."/>
            <person name="Wright S."/>
            <person name="Bruskiewich R."/>
            <person name="Bureau T."/>
            <person name="Miyao A."/>
            <person name="Hirochika H."/>
            <person name="Nishikawa T."/>
            <person name="Kadowaki K."/>
            <person name="Sugiura M."/>
            <person name="Burr B."/>
            <person name="Sasaki T."/>
        </authorList>
    </citation>
    <scope>NUCLEOTIDE SEQUENCE [LARGE SCALE GENOMIC DNA]</scope>
    <source>
        <strain evidence="2">cv. Nipponbare</strain>
    </source>
</reference>
<evidence type="ECO:0000313" key="2">
    <source>
        <dbReference type="Proteomes" id="UP000000763"/>
    </source>
</evidence>